<dbReference type="Gene3D" id="2.60.120.10">
    <property type="entry name" value="Jelly Rolls"/>
    <property type="match status" value="1"/>
</dbReference>
<evidence type="ECO:0000313" key="3">
    <source>
        <dbReference type="Proteomes" id="UP001583177"/>
    </source>
</evidence>
<proteinExistence type="predicted"/>
<reference evidence="2 3" key="1">
    <citation type="journal article" date="2024" name="IMA Fungus">
        <title>IMA Genome - F19 : A genome assembly and annotation guide to empower mycologists, including annotated draft genome sequences of Ceratocystis pirilliformis, Diaporthe australafricana, Fusarium ophioides, Paecilomyces lecythidis, and Sporothrix stenoceras.</title>
        <authorList>
            <person name="Aylward J."/>
            <person name="Wilson A.M."/>
            <person name="Visagie C.M."/>
            <person name="Spraker J."/>
            <person name="Barnes I."/>
            <person name="Buitendag C."/>
            <person name="Ceriani C."/>
            <person name="Del Mar Angel L."/>
            <person name="du Plessis D."/>
            <person name="Fuchs T."/>
            <person name="Gasser K."/>
            <person name="Kramer D."/>
            <person name="Li W."/>
            <person name="Munsamy K."/>
            <person name="Piso A."/>
            <person name="Price J.L."/>
            <person name="Sonnekus B."/>
            <person name="Thomas C."/>
            <person name="van der Nest A."/>
            <person name="van Dijk A."/>
            <person name="van Heerden A."/>
            <person name="van Vuuren N."/>
            <person name="Yilmaz N."/>
            <person name="Duong T.A."/>
            <person name="van der Merwe N.A."/>
            <person name="Wingfield M.J."/>
            <person name="Wingfield B.D."/>
        </authorList>
    </citation>
    <scope>NUCLEOTIDE SEQUENCE [LARGE SCALE GENOMIC DNA]</scope>
    <source>
        <strain evidence="2 3">CMW 18300</strain>
    </source>
</reference>
<dbReference type="SUPFAM" id="SSF51182">
    <property type="entry name" value="RmlC-like cupins"/>
    <property type="match status" value="1"/>
</dbReference>
<dbReference type="Proteomes" id="UP001583177">
    <property type="component" value="Unassembled WGS sequence"/>
</dbReference>
<keyword evidence="3" id="KW-1185">Reference proteome</keyword>
<dbReference type="InterPro" id="IPR014710">
    <property type="entry name" value="RmlC-like_jellyroll"/>
</dbReference>
<accession>A0ABR3W3Q3</accession>
<gene>
    <name evidence="2" type="ORF">Daus18300_012244</name>
</gene>
<dbReference type="InterPro" id="IPR047142">
    <property type="entry name" value="OryJ/VirC-like"/>
</dbReference>
<dbReference type="PANTHER" id="PTHR36156:SF2">
    <property type="entry name" value="CUPIN TYPE-2 DOMAIN-CONTAINING PROTEIN"/>
    <property type="match status" value="1"/>
</dbReference>
<dbReference type="EMBL" id="JAWRVE010000162">
    <property type="protein sequence ID" value="KAL1852349.1"/>
    <property type="molecule type" value="Genomic_DNA"/>
</dbReference>
<comment type="caution">
    <text evidence="2">The sequence shown here is derived from an EMBL/GenBank/DDBJ whole genome shotgun (WGS) entry which is preliminary data.</text>
</comment>
<name>A0ABR3W3Q3_9PEZI</name>
<evidence type="ECO:0000259" key="1">
    <source>
        <dbReference type="Pfam" id="PF07883"/>
    </source>
</evidence>
<organism evidence="2 3">
    <name type="scientific">Diaporthe australafricana</name>
    <dbReference type="NCBI Taxonomy" id="127596"/>
    <lineage>
        <taxon>Eukaryota</taxon>
        <taxon>Fungi</taxon>
        <taxon>Dikarya</taxon>
        <taxon>Ascomycota</taxon>
        <taxon>Pezizomycotina</taxon>
        <taxon>Sordariomycetes</taxon>
        <taxon>Sordariomycetidae</taxon>
        <taxon>Diaporthales</taxon>
        <taxon>Diaporthaceae</taxon>
        <taxon>Diaporthe</taxon>
    </lineage>
</organism>
<feature type="domain" description="Cupin type-2" evidence="1">
    <location>
        <begin position="96"/>
        <end position="164"/>
    </location>
</feature>
<sequence>MHCCPLNPSQDQQTPDLSIPNRFITDHNASGLSVFNTSIPDALPTQIVGERSKFLLGYATSSIPADFTGQFDISTYSSFLSTPPGVFLPGGTVLRIVDMQPGGGGPMHRTHSLDYGVVLDGEIELVLDSLDSRTLKRSDVVVQRGTNHLWKNKSQTEWARMLFVTMESKPVEVDGKVLSETDPLGVESATPTE</sequence>
<dbReference type="Pfam" id="PF07883">
    <property type="entry name" value="Cupin_2"/>
    <property type="match status" value="1"/>
</dbReference>
<dbReference type="InterPro" id="IPR011051">
    <property type="entry name" value="RmlC_Cupin_sf"/>
</dbReference>
<evidence type="ECO:0000313" key="2">
    <source>
        <dbReference type="EMBL" id="KAL1852349.1"/>
    </source>
</evidence>
<dbReference type="InterPro" id="IPR013096">
    <property type="entry name" value="Cupin_2"/>
</dbReference>
<dbReference type="CDD" id="cd02231">
    <property type="entry name" value="cupin_BLL6423-like"/>
    <property type="match status" value="1"/>
</dbReference>
<protein>
    <recommendedName>
        <fullName evidence="1">Cupin type-2 domain-containing protein</fullName>
    </recommendedName>
</protein>
<dbReference type="PANTHER" id="PTHR36156">
    <property type="entry name" value="SLR2101 PROTEIN"/>
    <property type="match status" value="1"/>
</dbReference>